<dbReference type="RefSeq" id="WP_151916788.1">
    <property type="nucleotide sequence ID" value="NZ_RQSP01000015.1"/>
</dbReference>
<evidence type="ECO:0000256" key="1">
    <source>
        <dbReference type="SAM" id="SignalP"/>
    </source>
</evidence>
<comment type="caution">
    <text evidence="2">The sequence shown here is derived from an EMBL/GenBank/DDBJ whole genome shotgun (WGS) entry which is preliminary data.</text>
</comment>
<evidence type="ECO:0000313" key="2">
    <source>
        <dbReference type="EMBL" id="KAB5607130.1"/>
    </source>
</evidence>
<reference evidence="2 3" key="1">
    <citation type="journal article" date="2019" name="Int. J. Syst. Evol. Microbiol.">
        <title>Bifidobacterium jacchi sp. nov., isolated from the faeces of a baby common marmoset (Callithrix jacchus).</title>
        <authorList>
            <person name="Modesto M."/>
            <person name="Watanabe K."/>
            <person name="Arita M."/>
            <person name="Satti M."/>
            <person name="Oki K."/>
            <person name="Sciavilla P."/>
            <person name="Patavino C."/>
            <person name="Camma C."/>
            <person name="Michelini S."/>
            <person name="Sgorbati B."/>
            <person name="Mattarelli P."/>
        </authorList>
    </citation>
    <scope>NUCLEOTIDE SEQUENCE [LARGE SCALE GENOMIC DNA]</scope>
    <source>
        <strain evidence="2 3">MRM 9.3</strain>
    </source>
</reference>
<proteinExistence type="predicted"/>
<organism evidence="2 3">
    <name type="scientific">Bifidobacterium jacchi</name>
    <dbReference type="NCBI Taxonomy" id="2490545"/>
    <lineage>
        <taxon>Bacteria</taxon>
        <taxon>Bacillati</taxon>
        <taxon>Actinomycetota</taxon>
        <taxon>Actinomycetes</taxon>
        <taxon>Bifidobacteriales</taxon>
        <taxon>Bifidobacteriaceae</taxon>
        <taxon>Bifidobacterium</taxon>
    </lineage>
</organism>
<keyword evidence="3" id="KW-1185">Reference proteome</keyword>
<protein>
    <recommendedName>
        <fullName evidence="4">InlB B-repeat-containing protein</fullName>
    </recommendedName>
</protein>
<dbReference type="AlphaFoldDB" id="A0A5N5RJL2"/>
<name>A0A5N5RJL2_9BIFI</name>
<accession>A0A5N5RJL2</accession>
<dbReference type="OrthoDB" id="3333873at2"/>
<keyword evidence="1" id="KW-0732">Signal</keyword>
<feature type="signal peptide" evidence="1">
    <location>
        <begin position="1"/>
        <end position="30"/>
    </location>
</feature>
<sequence>MVSRLGLRKVMAVIATGAAFAMIAPTMAVAQQTTPGDTTVVADDAAERTTWSWVDDFTSFEASVTAPWGVSWANSTDTQYNPFNAGNIGNFTNQSANDPANRYWFTNGGTKTGTIGYQTVDGVKRGVVGANSVSTHNGGAIVWTAPKAGTVALTLKSDEPRRVAGSGNATFRILVKHGTAALTTIAEVALNNGETPAGWNVPRIIEVQAGDQVYVAAASGIAQSTIYATPTFTYESGSYSFVDGLDIDNPTAGSWTVERETATNTWQTVTTKKTGTDDYGIFFYDTWFGGGIDRKRTSITAAASRDTMAGTIIDNWNDNLGTALTWTAPTAGKITVGMRSNEPYRAASNNGTAITLKLMKNDEVVCEGTIASGATQSADFTNCVDGKGVLDVAANDKVRIVSQAGSGQNNASALHVSPIVSYVTQSTEGYTAKVANVADYRGDQAVNESGAQVGPATKLTAPAAPEGYAFAGWYTDGTLTTPLATTAKTGTAYAKFVKAYSDASDENPTAGGIVQYQGGSLNVDKYKTSDGDVDYAKSDLRFGYITEVPTGATYDQPRSGWLYGTAADAVNHSATVDATKTDDQGHLITNLVFTGVSKSNYNRRVYVAARVAYTTADGTETIAVGEIDGRSVQEVATKIVASNSATQEEKSYAQGILNALQQ</sequence>
<gene>
    <name evidence="2" type="ORF">EHS19_05570</name>
</gene>
<dbReference type="Proteomes" id="UP000326336">
    <property type="component" value="Unassembled WGS sequence"/>
</dbReference>
<feature type="chain" id="PRO_5024905111" description="InlB B-repeat-containing protein" evidence="1">
    <location>
        <begin position="31"/>
        <end position="662"/>
    </location>
</feature>
<evidence type="ECO:0000313" key="3">
    <source>
        <dbReference type="Proteomes" id="UP000326336"/>
    </source>
</evidence>
<evidence type="ECO:0008006" key="4">
    <source>
        <dbReference type="Google" id="ProtNLM"/>
    </source>
</evidence>
<dbReference type="EMBL" id="RQSP01000015">
    <property type="protein sequence ID" value="KAB5607130.1"/>
    <property type="molecule type" value="Genomic_DNA"/>
</dbReference>